<gene>
    <name evidence="1" type="ORF">LZZ85_27505</name>
</gene>
<dbReference type="Proteomes" id="UP001165367">
    <property type="component" value="Unassembled WGS sequence"/>
</dbReference>
<sequence length="360" mass="41659">MIAILQPFIPHYREDFFTGLGSHESCDVFVYDKKEADKSNFRQSGIATKKIASFERKGILVYNPFSLLKQEYKVLVLMLNFAHLSTWILLLTRIFHRKKIILWGHGISVKRYTAEEQRPSRLLRWMIGLSDGVWFYTAKEKEIWQKIHPQIPSVSLNNTISEVDRIVSRVPGDKQILRGKYRIREEVIFIFSARFNTADRRIDLLEESMKKLSSKKFGFIIIGDGKLKPDFGRYKNVYDFGELYDRQTKNELFDAADIYFQPGWLGLSIVEAMAYGKPIISFERSTALKQCVEYAYVQNGFNGLIFSDTEAFLTAVQRLSFQELTILGENGKRFAATYLSMDNMVNSGLSLIKKIRGEKS</sequence>
<evidence type="ECO:0000313" key="2">
    <source>
        <dbReference type="Proteomes" id="UP001165367"/>
    </source>
</evidence>
<reference evidence="1" key="1">
    <citation type="submission" date="2022-01" db="EMBL/GenBank/DDBJ databases">
        <authorList>
            <person name="Jo J.-H."/>
            <person name="Im W.-T."/>
        </authorList>
    </citation>
    <scope>NUCLEOTIDE SEQUENCE</scope>
    <source>
        <strain evidence="1">NA20</strain>
    </source>
</reference>
<keyword evidence="2" id="KW-1185">Reference proteome</keyword>
<organism evidence="1 2">
    <name type="scientific">Terrimonas ginsenosidimutans</name>
    <dbReference type="NCBI Taxonomy" id="2908004"/>
    <lineage>
        <taxon>Bacteria</taxon>
        <taxon>Pseudomonadati</taxon>
        <taxon>Bacteroidota</taxon>
        <taxon>Chitinophagia</taxon>
        <taxon>Chitinophagales</taxon>
        <taxon>Chitinophagaceae</taxon>
        <taxon>Terrimonas</taxon>
    </lineage>
</organism>
<dbReference type="EMBL" id="JAKLTR010000032">
    <property type="protein sequence ID" value="MCG2618080.1"/>
    <property type="molecule type" value="Genomic_DNA"/>
</dbReference>
<keyword evidence="1" id="KW-0808">Transferase</keyword>
<comment type="caution">
    <text evidence="1">The sequence shown here is derived from an EMBL/GenBank/DDBJ whole genome shotgun (WGS) entry which is preliminary data.</text>
</comment>
<dbReference type="RefSeq" id="WP_237877199.1">
    <property type="nucleotide sequence ID" value="NZ_JAKLTR010000032.1"/>
</dbReference>
<dbReference type="Gene3D" id="3.40.50.2000">
    <property type="entry name" value="Glycogen Phosphorylase B"/>
    <property type="match status" value="2"/>
</dbReference>
<dbReference type="SUPFAM" id="SSF53756">
    <property type="entry name" value="UDP-Glycosyltransferase/glycogen phosphorylase"/>
    <property type="match status" value="1"/>
</dbReference>
<dbReference type="EC" id="2.4.-.-" evidence="1"/>
<proteinExistence type="predicted"/>
<name>A0ABS9L0J5_9BACT</name>
<protein>
    <submittedName>
        <fullName evidence="1">Glycosyltransferase</fullName>
        <ecNumber evidence="1">2.4.-.-</ecNumber>
    </submittedName>
</protein>
<dbReference type="Pfam" id="PF13692">
    <property type="entry name" value="Glyco_trans_1_4"/>
    <property type="match status" value="1"/>
</dbReference>
<accession>A0ABS9L0J5</accession>
<dbReference type="GO" id="GO:0016757">
    <property type="term" value="F:glycosyltransferase activity"/>
    <property type="evidence" value="ECO:0007669"/>
    <property type="project" value="UniProtKB-KW"/>
</dbReference>
<keyword evidence="1" id="KW-0328">Glycosyltransferase</keyword>
<evidence type="ECO:0000313" key="1">
    <source>
        <dbReference type="EMBL" id="MCG2618080.1"/>
    </source>
</evidence>
<dbReference type="PANTHER" id="PTHR12526">
    <property type="entry name" value="GLYCOSYLTRANSFERASE"/>
    <property type="match status" value="1"/>
</dbReference>